<proteinExistence type="predicted"/>
<sequence length="144" mass="16433">MSDSNKESTNKVKKSDEVEGTSGFNFNPKIFEMTHSPIMAPFMVHCALQLLNKDYGQLVYNPQTIIQFWCGGLDKIMKCLENCKPTWTDLVNQVIDKELISFTTPLWTNALIQVYHIDPSALDFRKRLEVLVGRWISAGMTKGM</sequence>
<comment type="caution">
    <text evidence="1">The sequence shown here is derived from an EMBL/GenBank/DDBJ whole genome shotgun (WGS) entry which is preliminary data.</text>
</comment>
<protein>
    <submittedName>
        <fullName evidence="1">Uncharacterized protein</fullName>
    </submittedName>
</protein>
<organism evidence="1 2">
    <name type="scientific">Reticulomyxa filosa</name>
    <dbReference type="NCBI Taxonomy" id="46433"/>
    <lineage>
        <taxon>Eukaryota</taxon>
        <taxon>Sar</taxon>
        <taxon>Rhizaria</taxon>
        <taxon>Retaria</taxon>
        <taxon>Foraminifera</taxon>
        <taxon>Monothalamids</taxon>
        <taxon>Reticulomyxidae</taxon>
        <taxon>Reticulomyxa</taxon>
    </lineage>
</organism>
<keyword evidence="2" id="KW-1185">Reference proteome</keyword>
<dbReference type="EMBL" id="ASPP01005111">
    <property type="protein sequence ID" value="ETO31144.1"/>
    <property type="molecule type" value="Genomic_DNA"/>
</dbReference>
<evidence type="ECO:0000313" key="1">
    <source>
        <dbReference type="EMBL" id="ETO31144.1"/>
    </source>
</evidence>
<evidence type="ECO:0000313" key="2">
    <source>
        <dbReference type="Proteomes" id="UP000023152"/>
    </source>
</evidence>
<accession>X6NZ76</accession>
<reference evidence="1 2" key="1">
    <citation type="journal article" date="2013" name="Curr. Biol.">
        <title>The Genome of the Foraminiferan Reticulomyxa filosa.</title>
        <authorList>
            <person name="Glockner G."/>
            <person name="Hulsmann N."/>
            <person name="Schleicher M."/>
            <person name="Noegel A.A."/>
            <person name="Eichinger L."/>
            <person name="Gallinger C."/>
            <person name="Pawlowski J."/>
            <person name="Sierra R."/>
            <person name="Euteneuer U."/>
            <person name="Pillet L."/>
            <person name="Moustafa A."/>
            <person name="Platzer M."/>
            <person name="Groth M."/>
            <person name="Szafranski K."/>
            <person name="Schliwa M."/>
        </authorList>
    </citation>
    <scope>NUCLEOTIDE SEQUENCE [LARGE SCALE GENOMIC DNA]</scope>
</reference>
<dbReference type="AlphaFoldDB" id="X6NZ76"/>
<gene>
    <name evidence="1" type="ORF">RFI_05976</name>
</gene>
<dbReference type="Proteomes" id="UP000023152">
    <property type="component" value="Unassembled WGS sequence"/>
</dbReference>
<name>X6NZ76_RETFI</name>
<feature type="non-terminal residue" evidence="1">
    <location>
        <position position="144"/>
    </location>
</feature>